<dbReference type="EMBL" id="VYQB01000002">
    <property type="protein sequence ID" value="KAA9020659.1"/>
    <property type="molecule type" value="Genomic_DNA"/>
</dbReference>
<dbReference type="Proteomes" id="UP000326364">
    <property type="component" value="Unassembled WGS sequence"/>
</dbReference>
<evidence type="ECO:0008006" key="5">
    <source>
        <dbReference type="Google" id="ProtNLM"/>
    </source>
</evidence>
<keyword evidence="4" id="KW-1185">Reference proteome</keyword>
<dbReference type="RefSeq" id="WP_150424522.1">
    <property type="nucleotide sequence ID" value="NZ_VYQA01000002.1"/>
</dbReference>
<evidence type="ECO:0000313" key="1">
    <source>
        <dbReference type="EMBL" id="KAA9020659.1"/>
    </source>
</evidence>
<evidence type="ECO:0000313" key="2">
    <source>
        <dbReference type="EMBL" id="KAA9032985.1"/>
    </source>
</evidence>
<evidence type="ECO:0000313" key="4">
    <source>
        <dbReference type="Proteomes" id="UP000326364"/>
    </source>
</evidence>
<dbReference type="Proteomes" id="UP000325933">
    <property type="component" value="Unassembled WGS sequence"/>
</dbReference>
<protein>
    <recommendedName>
        <fullName evidence="5">STAS/SEC14 domain-containing protein</fullName>
    </recommendedName>
</protein>
<proteinExistence type="predicted"/>
<dbReference type="AlphaFoldDB" id="A0A5J5I802"/>
<gene>
    <name evidence="2" type="ORF">F4U95_03040</name>
    <name evidence="1" type="ORF">F4U96_03040</name>
</gene>
<accession>A0A5J5I802</accession>
<name>A0A5J5I802_9SPHN</name>
<organism evidence="2 3">
    <name type="scientific">Sphingobium limneticum</name>
    <dbReference type="NCBI Taxonomy" id="1007511"/>
    <lineage>
        <taxon>Bacteria</taxon>
        <taxon>Pseudomonadati</taxon>
        <taxon>Pseudomonadota</taxon>
        <taxon>Alphaproteobacteria</taxon>
        <taxon>Sphingomonadales</taxon>
        <taxon>Sphingomonadaceae</taxon>
        <taxon>Sphingobium</taxon>
    </lineage>
</organism>
<comment type="caution">
    <text evidence="2">The sequence shown here is derived from an EMBL/GenBank/DDBJ whole genome shotgun (WGS) entry which is preliminary data.</text>
</comment>
<evidence type="ECO:0000313" key="3">
    <source>
        <dbReference type="Proteomes" id="UP000325933"/>
    </source>
</evidence>
<dbReference type="EMBL" id="VYQA01000002">
    <property type="protein sequence ID" value="KAA9032985.1"/>
    <property type="molecule type" value="Genomic_DNA"/>
</dbReference>
<reference evidence="3 4" key="1">
    <citation type="submission" date="2019-09" db="EMBL/GenBank/DDBJ databases">
        <authorList>
            <person name="Feng G."/>
        </authorList>
    </citation>
    <scope>NUCLEOTIDE SEQUENCE [LARGE SCALE GENOMIC DNA]</scope>
    <source>
        <strain evidence="2 3">KACC 19283</strain>
        <strain evidence="1 4">KACC 19284</strain>
    </source>
</reference>
<sequence>MIERDLSDPDGIITVRSSGDWTRAEIDEHFAALREIVASRRRNGDPIRVLSDLSSACTDDMGINDHILDECHRTYQPGDRVAILTPGPSSKRWLRERLRGSEVAAFSSRLPAEMWLMADDLPPPE</sequence>